<sequence>MLNPIAHEAGLVSSTIGAITRHIRENELAPGAKLPSELSLSQQLGVSRTVVREAFRSLSAMRLIDVSAGKRATVATLDHGAMSLMFEHGIHTEQINIQQIYDVRRTIEVRTVTLAALRRTDAEALIILEHAKAMESDFGKNDKVMEHDLAFHLAIAKASKNPVFELILGAFQNVTRQTWPIGWKSRTSDAQRHAAGELHIAIGQAIAAGDPQTASTLMARHFDESVHALLAAGIA</sequence>
<comment type="caution">
    <text evidence="5">The sequence shown here is derived from an EMBL/GenBank/DDBJ whole genome shotgun (WGS) entry which is preliminary data.</text>
</comment>
<keyword evidence="3" id="KW-0804">Transcription</keyword>
<dbReference type="SMART" id="SM00895">
    <property type="entry name" value="FCD"/>
    <property type="match status" value="1"/>
</dbReference>
<evidence type="ECO:0000256" key="3">
    <source>
        <dbReference type="ARBA" id="ARBA00023163"/>
    </source>
</evidence>
<dbReference type="Gene3D" id="1.10.10.10">
    <property type="entry name" value="Winged helix-like DNA-binding domain superfamily/Winged helix DNA-binding domain"/>
    <property type="match status" value="1"/>
</dbReference>
<dbReference type="PROSITE" id="PS50949">
    <property type="entry name" value="HTH_GNTR"/>
    <property type="match status" value="1"/>
</dbReference>
<feature type="domain" description="HTH gntR-type" evidence="4">
    <location>
        <begin position="9"/>
        <end position="77"/>
    </location>
</feature>
<dbReference type="Gene3D" id="1.20.120.530">
    <property type="entry name" value="GntR ligand-binding domain-like"/>
    <property type="match status" value="1"/>
</dbReference>
<evidence type="ECO:0000256" key="2">
    <source>
        <dbReference type="ARBA" id="ARBA00023125"/>
    </source>
</evidence>
<dbReference type="SUPFAM" id="SSF48008">
    <property type="entry name" value="GntR ligand-binding domain-like"/>
    <property type="match status" value="1"/>
</dbReference>
<dbReference type="Pfam" id="PF07729">
    <property type="entry name" value="FCD"/>
    <property type="match status" value="1"/>
</dbReference>
<name>A0A176X6N4_AGRTU</name>
<dbReference type="InterPro" id="IPR000524">
    <property type="entry name" value="Tscrpt_reg_HTH_GntR"/>
</dbReference>
<dbReference type="CDD" id="cd07377">
    <property type="entry name" value="WHTH_GntR"/>
    <property type="match status" value="1"/>
</dbReference>
<dbReference type="PANTHER" id="PTHR43537:SF5">
    <property type="entry name" value="UXU OPERON TRANSCRIPTIONAL REGULATOR"/>
    <property type="match status" value="1"/>
</dbReference>
<reference evidence="5 6" key="1">
    <citation type="submission" date="2016-05" db="EMBL/GenBank/DDBJ databases">
        <authorList>
            <person name="Lavstsen T."/>
            <person name="Jespersen J.S."/>
        </authorList>
    </citation>
    <scope>NUCLEOTIDE SEQUENCE [LARGE SCALE GENOMIC DNA]</scope>
    <source>
        <strain evidence="5 6">KCJ1736</strain>
    </source>
</reference>
<dbReference type="EMBL" id="LXPS01000022">
    <property type="protein sequence ID" value="OAE43399.1"/>
    <property type="molecule type" value="Genomic_DNA"/>
</dbReference>
<dbReference type="InterPro" id="IPR011711">
    <property type="entry name" value="GntR_C"/>
</dbReference>
<proteinExistence type="predicted"/>
<evidence type="ECO:0000313" key="6">
    <source>
        <dbReference type="Proteomes" id="UP000077098"/>
    </source>
</evidence>
<dbReference type="Pfam" id="PF00392">
    <property type="entry name" value="GntR"/>
    <property type="match status" value="1"/>
</dbReference>
<dbReference type="InterPro" id="IPR036388">
    <property type="entry name" value="WH-like_DNA-bd_sf"/>
</dbReference>
<dbReference type="InterPro" id="IPR036390">
    <property type="entry name" value="WH_DNA-bd_sf"/>
</dbReference>
<keyword evidence="2" id="KW-0238">DNA-binding</keyword>
<dbReference type="Proteomes" id="UP000077098">
    <property type="component" value="Unassembled WGS sequence"/>
</dbReference>
<evidence type="ECO:0000259" key="4">
    <source>
        <dbReference type="PROSITE" id="PS50949"/>
    </source>
</evidence>
<evidence type="ECO:0000313" key="5">
    <source>
        <dbReference type="EMBL" id="OAE43399.1"/>
    </source>
</evidence>
<protein>
    <submittedName>
        <fullName evidence="5">GntR family transcriptional regulator</fullName>
    </submittedName>
</protein>
<evidence type="ECO:0000256" key="1">
    <source>
        <dbReference type="ARBA" id="ARBA00023015"/>
    </source>
</evidence>
<accession>A0A176X6N4</accession>
<dbReference type="GO" id="GO:0003700">
    <property type="term" value="F:DNA-binding transcription factor activity"/>
    <property type="evidence" value="ECO:0007669"/>
    <property type="project" value="InterPro"/>
</dbReference>
<keyword evidence="1" id="KW-0805">Transcription regulation</keyword>
<dbReference type="SMART" id="SM00345">
    <property type="entry name" value="HTH_GNTR"/>
    <property type="match status" value="1"/>
</dbReference>
<gene>
    <name evidence="5" type="ORF">A7J57_03735</name>
</gene>
<dbReference type="RefSeq" id="WP_063949424.1">
    <property type="nucleotide sequence ID" value="NZ_JBJDNA010000001.1"/>
</dbReference>
<dbReference type="AlphaFoldDB" id="A0A176X6N4"/>
<dbReference type="GO" id="GO:0003677">
    <property type="term" value="F:DNA binding"/>
    <property type="evidence" value="ECO:0007669"/>
    <property type="project" value="UniProtKB-KW"/>
</dbReference>
<dbReference type="PANTHER" id="PTHR43537">
    <property type="entry name" value="TRANSCRIPTIONAL REGULATOR, GNTR FAMILY"/>
    <property type="match status" value="1"/>
</dbReference>
<dbReference type="SUPFAM" id="SSF46785">
    <property type="entry name" value="Winged helix' DNA-binding domain"/>
    <property type="match status" value="1"/>
</dbReference>
<dbReference type="PRINTS" id="PR00035">
    <property type="entry name" value="HTHGNTR"/>
</dbReference>
<organism evidence="5 6">
    <name type="scientific">Agrobacterium tumefaciens</name>
    <dbReference type="NCBI Taxonomy" id="358"/>
    <lineage>
        <taxon>Bacteria</taxon>
        <taxon>Pseudomonadati</taxon>
        <taxon>Pseudomonadota</taxon>
        <taxon>Alphaproteobacteria</taxon>
        <taxon>Hyphomicrobiales</taxon>
        <taxon>Rhizobiaceae</taxon>
        <taxon>Rhizobium/Agrobacterium group</taxon>
        <taxon>Agrobacterium</taxon>
        <taxon>Agrobacterium tumefaciens complex</taxon>
    </lineage>
</organism>
<dbReference type="InterPro" id="IPR008920">
    <property type="entry name" value="TF_FadR/GntR_C"/>
</dbReference>